<dbReference type="EMBL" id="VLKM01000010">
    <property type="protein sequence ID" value="TWH92889.1"/>
    <property type="molecule type" value="Genomic_DNA"/>
</dbReference>
<dbReference type="Proteomes" id="UP000315312">
    <property type="component" value="Unassembled WGS sequence"/>
</dbReference>
<sequence length="70" mass="7610">MSNTSKILVTIGIIIGFIFFFGLLTASRSSSGNKTPGIFGIILLVGMIAGIKAVWKKEKDNDDNHQLDKK</sequence>
<keyword evidence="1" id="KW-0812">Transmembrane</keyword>
<keyword evidence="3" id="KW-1185">Reference proteome</keyword>
<name>A0A562KBU8_9FLAO</name>
<keyword evidence="1" id="KW-1133">Transmembrane helix</keyword>
<dbReference type="RefSeq" id="WP_133610870.1">
    <property type="nucleotide sequence ID" value="NZ_SNZC01000006.1"/>
</dbReference>
<gene>
    <name evidence="2" type="ORF">IP97_02210</name>
</gene>
<organism evidence="2 3">
    <name type="scientific">Flavobacterium cheniae</name>
    <dbReference type="NCBI Taxonomy" id="295428"/>
    <lineage>
        <taxon>Bacteria</taxon>
        <taxon>Pseudomonadati</taxon>
        <taxon>Bacteroidota</taxon>
        <taxon>Flavobacteriia</taxon>
        <taxon>Flavobacteriales</taxon>
        <taxon>Flavobacteriaceae</taxon>
        <taxon>Flavobacterium</taxon>
    </lineage>
</organism>
<dbReference type="AlphaFoldDB" id="A0A562KBU8"/>
<feature type="transmembrane region" description="Helical" evidence="1">
    <location>
        <begin position="7"/>
        <end position="26"/>
    </location>
</feature>
<evidence type="ECO:0000313" key="3">
    <source>
        <dbReference type="Proteomes" id="UP000315312"/>
    </source>
</evidence>
<evidence type="ECO:0000313" key="2">
    <source>
        <dbReference type="EMBL" id="TWH92889.1"/>
    </source>
</evidence>
<feature type="transmembrane region" description="Helical" evidence="1">
    <location>
        <begin position="38"/>
        <end position="55"/>
    </location>
</feature>
<proteinExistence type="predicted"/>
<reference evidence="2 3" key="1">
    <citation type="journal article" date="2015" name="Stand. Genomic Sci.">
        <title>Genomic Encyclopedia of Bacterial and Archaeal Type Strains, Phase III: the genomes of soil and plant-associated and newly described type strains.</title>
        <authorList>
            <person name="Whitman W.B."/>
            <person name="Woyke T."/>
            <person name="Klenk H.P."/>
            <person name="Zhou Y."/>
            <person name="Lilburn T.G."/>
            <person name="Beck B.J."/>
            <person name="De Vos P."/>
            <person name="Vandamme P."/>
            <person name="Eisen J.A."/>
            <person name="Garrity G."/>
            <person name="Hugenholtz P."/>
            <person name="Kyrpides N.C."/>
        </authorList>
    </citation>
    <scope>NUCLEOTIDE SEQUENCE [LARGE SCALE GENOMIC DNA]</scope>
    <source>
        <strain evidence="2 3">CGMCC 1.6844</strain>
    </source>
</reference>
<keyword evidence="1" id="KW-0472">Membrane</keyword>
<evidence type="ECO:0000256" key="1">
    <source>
        <dbReference type="SAM" id="Phobius"/>
    </source>
</evidence>
<comment type="caution">
    <text evidence="2">The sequence shown here is derived from an EMBL/GenBank/DDBJ whole genome shotgun (WGS) entry which is preliminary data.</text>
</comment>
<dbReference type="OrthoDB" id="9979624at2"/>
<protein>
    <submittedName>
        <fullName evidence="2">Uncharacterized protein</fullName>
    </submittedName>
</protein>
<accession>A0A562KBU8</accession>